<keyword evidence="2" id="KW-1134">Transmembrane beta strand</keyword>
<evidence type="ECO:0000256" key="3">
    <source>
        <dbReference type="ARBA" id="ARBA00022692"/>
    </source>
</evidence>
<keyword evidence="8" id="KW-1185">Reference proteome</keyword>
<comment type="caution">
    <text evidence="7">The sequence shown here is derived from an EMBL/GenBank/DDBJ whole genome shotgun (WGS) entry which is preliminary data.</text>
</comment>
<keyword evidence="3" id="KW-0812">Transmembrane</keyword>
<proteinExistence type="predicted"/>
<dbReference type="AlphaFoldDB" id="A0A3S0V1W4"/>
<feature type="region of interest" description="Disordered" evidence="6">
    <location>
        <begin position="1"/>
        <end position="21"/>
    </location>
</feature>
<sequence>MTPTPRYAQAGAAPTAPPTGPEVRLTLPEAVYLGLRRAPAIRSAYLQRVLEKYNLSVSESAFSPKGGIVASVNADRTGASLNGFGQLAPSVQVLTPLGTAINFGWDLRQSSRRQRDNGLLTGDSALTLSVIQPLLKGAGYEVNMAPVREARLQERYNQLRLKATVADTITGIARAYHQFIQARQQVILAKGALQRARELDGANRALIAAGRMAEIELVQAQSTVAAQELATLQAENAFDATRLALLTLLAIDPETRILPADTLTASPVRVDLKTVTALAFDNRPDYLSQLIAIESARIGLVIATNQQEWDLSLGIGVSTPGGGRTGWRATEGLPNTKTDLRAGLQLTIPINNPAVRQREVQATVGLRQGEVLLEQIRAQVDQQVRDGVRTVDIAWRQYTLSRQVRELSAQTLANEMVKLRAGRSGNFQVVSYQEQLRGAENGELTALVAYLDALITLDQLLGTTLDTWSVHLNDAAP</sequence>
<accession>A0A3S0V1W4</accession>
<dbReference type="PANTHER" id="PTHR30026">
    <property type="entry name" value="OUTER MEMBRANE PROTEIN TOLC"/>
    <property type="match status" value="1"/>
</dbReference>
<dbReference type="SUPFAM" id="SSF56954">
    <property type="entry name" value="Outer membrane efflux proteins (OEP)"/>
    <property type="match status" value="1"/>
</dbReference>
<dbReference type="GO" id="GO:1990281">
    <property type="term" value="C:efflux pump complex"/>
    <property type="evidence" value="ECO:0007669"/>
    <property type="project" value="TreeGrafter"/>
</dbReference>
<evidence type="ECO:0000256" key="2">
    <source>
        <dbReference type="ARBA" id="ARBA00022452"/>
    </source>
</evidence>
<evidence type="ECO:0000313" key="7">
    <source>
        <dbReference type="EMBL" id="RUQ72206.1"/>
    </source>
</evidence>
<reference evidence="7 8" key="1">
    <citation type="submission" date="2018-12" db="EMBL/GenBank/DDBJ databases">
        <authorList>
            <person name="Yang Y."/>
        </authorList>
    </citation>
    <scope>NUCLEOTIDE SEQUENCE [LARGE SCALE GENOMIC DNA]</scope>
    <source>
        <strain evidence="7 8">GSF71</strain>
    </source>
</reference>
<dbReference type="PANTHER" id="PTHR30026:SF20">
    <property type="entry name" value="OUTER MEMBRANE PROTEIN TOLC"/>
    <property type="match status" value="1"/>
</dbReference>
<evidence type="ECO:0000256" key="5">
    <source>
        <dbReference type="ARBA" id="ARBA00023237"/>
    </source>
</evidence>
<organism evidence="7 8">
    <name type="scientific">Azospirillum doebereinerae</name>
    <dbReference type="NCBI Taxonomy" id="92933"/>
    <lineage>
        <taxon>Bacteria</taxon>
        <taxon>Pseudomonadati</taxon>
        <taxon>Pseudomonadota</taxon>
        <taxon>Alphaproteobacteria</taxon>
        <taxon>Rhodospirillales</taxon>
        <taxon>Azospirillaceae</taxon>
        <taxon>Azospirillum</taxon>
    </lineage>
</organism>
<dbReference type="EMBL" id="RZIJ01000007">
    <property type="protein sequence ID" value="RUQ72206.1"/>
    <property type="molecule type" value="Genomic_DNA"/>
</dbReference>
<keyword evidence="4" id="KW-0472">Membrane</keyword>
<protein>
    <submittedName>
        <fullName evidence="7">TolC family protein</fullName>
    </submittedName>
</protein>
<evidence type="ECO:0000256" key="4">
    <source>
        <dbReference type="ARBA" id="ARBA00023136"/>
    </source>
</evidence>
<dbReference type="Proteomes" id="UP000280346">
    <property type="component" value="Unassembled WGS sequence"/>
</dbReference>
<dbReference type="Gene3D" id="1.20.1600.10">
    <property type="entry name" value="Outer membrane efflux proteins (OEP)"/>
    <property type="match status" value="1"/>
</dbReference>
<evidence type="ECO:0000256" key="6">
    <source>
        <dbReference type="SAM" id="MobiDB-lite"/>
    </source>
</evidence>
<dbReference type="GO" id="GO:0015288">
    <property type="term" value="F:porin activity"/>
    <property type="evidence" value="ECO:0007669"/>
    <property type="project" value="TreeGrafter"/>
</dbReference>
<dbReference type="GO" id="GO:0009279">
    <property type="term" value="C:cell outer membrane"/>
    <property type="evidence" value="ECO:0007669"/>
    <property type="project" value="UniProtKB-SubCell"/>
</dbReference>
<dbReference type="GO" id="GO:0015562">
    <property type="term" value="F:efflux transmembrane transporter activity"/>
    <property type="evidence" value="ECO:0007669"/>
    <property type="project" value="InterPro"/>
</dbReference>
<dbReference type="InterPro" id="IPR051906">
    <property type="entry name" value="TolC-like"/>
</dbReference>
<keyword evidence="5" id="KW-0998">Cell outer membrane</keyword>
<comment type="subcellular location">
    <subcellularLocation>
        <location evidence="1">Cell outer membrane</location>
    </subcellularLocation>
</comment>
<evidence type="ECO:0000256" key="1">
    <source>
        <dbReference type="ARBA" id="ARBA00004442"/>
    </source>
</evidence>
<evidence type="ECO:0000313" key="8">
    <source>
        <dbReference type="Proteomes" id="UP000280346"/>
    </source>
</evidence>
<dbReference type="OrthoDB" id="188180at2"/>
<gene>
    <name evidence="7" type="ORF">EJ913_10670</name>
</gene>
<name>A0A3S0V1W4_9PROT</name>